<dbReference type="Proteomes" id="UP000315983">
    <property type="component" value="Unassembled WGS sequence"/>
</dbReference>
<name>A0A542XRU5_SALAC</name>
<dbReference type="RefSeq" id="WP_016812461.1">
    <property type="nucleotide sequence ID" value="NZ_BOQM01000010.1"/>
</dbReference>
<dbReference type="PANTHER" id="PTHR36974:SF1">
    <property type="entry name" value="DOXX FAMILY MEMBRANE PROTEIN"/>
    <property type="match status" value="1"/>
</dbReference>
<dbReference type="AlphaFoldDB" id="A0A542XRU5"/>
<keyword evidence="1" id="KW-0472">Membrane</keyword>
<gene>
    <name evidence="2" type="ORF">FB564_3742</name>
</gene>
<organism evidence="2 3">
    <name type="scientific">Salinispora arenicola</name>
    <dbReference type="NCBI Taxonomy" id="168697"/>
    <lineage>
        <taxon>Bacteria</taxon>
        <taxon>Bacillati</taxon>
        <taxon>Actinomycetota</taxon>
        <taxon>Actinomycetes</taxon>
        <taxon>Micromonosporales</taxon>
        <taxon>Micromonosporaceae</taxon>
        <taxon>Salinispora</taxon>
    </lineage>
</organism>
<dbReference type="GeneID" id="93772923"/>
<keyword evidence="1" id="KW-1133">Transmembrane helix</keyword>
<dbReference type="EMBL" id="VFOL01000001">
    <property type="protein sequence ID" value="TQL38541.1"/>
    <property type="molecule type" value="Genomic_DNA"/>
</dbReference>
<feature type="transmembrane region" description="Helical" evidence="1">
    <location>
        <begin position="99"/>
        <end position="119"/>
    </location>
</feature>
<proteinExistence type="predicted"/>
<evidence type="ECO:0000313" key="3">
    <source>
        <dbReference type="Proteomes" id="UP000315983"/>
    </source>
</evidence>
<dbReference type="PANTHER" id="PTHR36974">
    <property type="entry name" value="MEMBRANE PROTEIN-RELATED"/>
    <property type="match status" value="1"/>
</dbReference>
<protein>
    <submittedName>
        <fullName evidence="2">Putative membrane protein</fullName>
    </submittedName>
</protein>
<evidence type="ECO:0000256" key="1">
    <source>
        <dbReference type="SAM" id="Phobius"/>
    </source>
</evidence>
<accession>A0A542XRU5</accession>
<comment type="caution">
    <text evidence="2">The sequence shown here is derived from an EMBL/GenBank/DDBJ whole genome shotgun (WGS) entry which is preliminary data.</text>
</comment>
<evidence type="ECO:0000313" key="2">
    <source>
        <dbReference type="EMBL" id="TQL38541.1"/>
    </source>
</evidence>
<sequence length="175" mass="18296">MATAVLLVALAVLCCLGMLGVRRFATWPSAAAHALAFMLFVTATAHFVPGGVTVMPNHDDLVAMVPPLVPFPSLVVHLTGVLEVLGALGLVITRTRRAAGNCLALLFVVLLPGNIYAAAAEVPFAGQQASPLWQRIPEQALYIGAALWATRGGWPLQPRERAASPGAERASGPTN</sequence>
<reference evidence="2 3" key="1">
    <citation type="submission" date="2019-06" db="EMBL/GenBank/DDBJ databases">
        <title>Sequencing the genomes of 1000 actinobacteria strains.</title>
        <authorList>
            <person name="Klenk H.-P."/>
        </authorList>
    </citation>
    <scope>NUCLEOTIDE SEQUENCE [LARGE SCALE GENOMIC DNA]</scope>
    <source>
        <strain evidence="2 3">DSM 44819</strain>
    </source>
</reference>
<keyword evidence="1" id="KW-0812">Transmembrane</keyword>
<feature type="transmembrane region" description="Helical" evidence="1">
    <location>
        <begin position="74"/>
        <end position="92"/>
    </location>
</feature>